<protein>
    <recommendedName>
        <fullName evidence="2">mRNA capping enzyme adenylation domain-containing protein</fullName>
    </recommendedName>
</protein>
<dbReference type="Gene3D" id="3.30.470.30">
    <property type="entry name" value="DNA ligase/mRNA capping enzyme"/>
    <property type="match status" value="1"/>
</dbReference>
<evidence type="ECO:0000313" key="1">
    <source>
        <dbReference type="EMBL" id="QHT09208.1"/>
    </source>
</evidence>
<dbReference type="EMBL" id="MN739508">
    <property type="protein sequence ID" value="QHT09208.1"/>
    <property type="molecule type" value="Genomic_DNA"/>
</dbReference>
<reference evidence="1" key="1">
    <citation type="journal article" date="2020" name="Nature">
        <title>Giant virus diversity and host interactions through global metagenomics.</title>
        <authorList>
            <person name="Schulz F."/>
            <person name="Roux S."/>
            <person name="Paez-Espino D."/>
            <person name="Jungbluth S."/>
            <person name="Walsh D.A."/>
            <person name="Denef V.J."/>
            <person name="McMahon K.D."/>
            <person name="Konstantinidis K.T."/>
            <person name="Eloe-Fadrosh E.A."/>
            <person name="Kyrpides N.C."/>
            <person name="Woyke T."/>
        </authorList>
    </citation>
    <scope>NUCLEOTIDE SEQUENCE</scope>
    <source>
        <strain evidence="1">GVMAG-M-3300023110-24</strain>
    </source>
</reference>
<sequence length="316" mass="37970">MDPKNINRTSFCNHETYHIISNELKQYILTDMYNRSTIKFNDKYAIIYNKKFKNNFKNKHIICYKSYGSPYLLYCTKVNNIPYSILIDKKINKGHSLPKMFIANYKFDSDIYEGSLFECELVRDNKNNWFILIGDVYYLRNEIMKKNKNIIERVNFIYDMLENNYTQNDFTNICNIRVKKYYDIANYNDVFKNMKMLNYKVRGLYIIPININFANILYIYTEDDIKCINKNKNINFKVTKGSKPEIYDIYLRAPNGHQKIDNLYIPDIKFSKYINDEFLGKDYIVMTCNYNETFEKWQGIKTTKNTIHHISDIKIV</sequence>
<evidence type="ECO:0008006" key="2">
    <source>
        <dbReference type="Google" id="ProtNLM"/>
    </source>
</evidence>
<proteinExistence type="predicted"/>
<accession>A0A6C0CXH4</accession>
<dbReference type="AlphaFoldDB" id="A0A6C0CXH4"/>
<name>A0A6C0CXH4_9ZZZZ</name>
<organism evidence="1">
    <name type="scientific">viral metagenome</name>
    <dbReference type="NCBI Taxonomy" id="1070528"/>
    <lineage>
        <taxon>unclassified sequences</taxon>
        <taxon>metagenomes</taxon>
        <taxon>organismal metagenomes</taxon>
    </lineage>
</organism>